<comment type="caution">
    <text evidence="2">The sequence shown here is derived from an EMBL/GenBank/DDBJ whole genome shotgun (WGS) entry which is preliminary data.</text>
</comment>
<dbReference type="Proteomes" id="UP000017247">
    <property type="component" value="Unassembled WGS sequence"/>
</dbReference>
<keyword evidence="1" id="KW-1133">Transmembrane helix</keyword>
<feature type="transmembrane region" description="Helical" evidence="1">
    <location>
        <begin position="20"/>
        <end position="42"/>
    </location>
</feature>
<protein>
    <submittedName>
        <fullName evidence="2">Uncharacterized protein</fullName>
    </submittedName>
</protein>
<evidence type="ECO:0000256" key="1">
    <source>
        <dbReference type="SAM" id="Phobius"/>
    </source>
</evidence>
<name>U6FDX4_LACHE</name>
<dbReference type="HOGENOM" id="CLU_2973752_0_0_9"/>
<accession>U6FDX4</accession>
<evidence type="ECO:0000313" key="2">
    <source>
        <dbReference type="EMBL" id="CDI60766.1"/>
    </source>
</evidence>
<proteinExistence type="predicted"/>
<evidence type="ECO:0000313" key="3">
    <source>
        <dbReference type="Proteomes" id="UP000017247"/>
    </source>
</evidence>
<reference evidence="2" key="1">
    <citation type="submission" date="2013-09" db="EMBL/GenBank/DDBJ databases">
        <title>Draft Genome Sequence of five Lactobacillus helveticus strains CIRM-BIA 101T, 103, 104, 951 and 953 isolated from milk product.</title>
        <authorList>
            <person name="Valence F."/>
            <person name="Chuat V."/>
            <person name="Ma L."/>
            <person name="Creno S."/>
            <person name="Falentin H."/>
            <person name="Lortal S."/>
            <person name="Bizet C."/>
            <person name="Clermont D."/>
            <person name="Loux V."/>
            <person name="Bouchier C."/>
            <person name="Cousin S."/>
        </authorList>
    </citation>
    <scope>NUCLEOTIDE SEQUENCE [LARGE SCALE GENOMIC DNA]</scope>
    <source>
        <strain evidence="2">CIRM-BIA 104</strain>
    </source>
</reference>
<dbReference type="EMBL" id="CBUL010000131">
    <property type="protein sequence ID" value="CDI60766.1"/>
    <property type="molecule type" value="Genomic_DNA"/>
</dbReference>
<gene>
    <name evidence="2" type="ORF">LHCIRMBIA104_00454</name>
</gene>
<keyword evidence="1" id="KW-0812">Transmembrane</keyword>
<organism evidence="2 3">
    <name type="scientific">Lactobacillus helveticus CIRM-BIA 104</name>
    <dbReference type="NCBI Taxonomy" id="1226333"/>
    <lineage>
        <taxon>Bacteria</taxon>
        <taxon>Bacillati</taxon>
        <taxon>Bacillota</taxon>
        <taxon>Bacilli</taxon>
        <taxon>Lactobacillales</taxon>
        <taxon>Lactobacillaceae</taxon>
        <taxon>Lactobacillus</taxon>
    </lineage>
</organism>
<dbReference type="AlphaFoldDB" id="U6FDX4"/>
<keyword evidence="1" id="KW-0472">Membrane</keyword>
<sequence>MKNLWNEIRYSEWFAIALKILLVVIAFAVLSVIGTLINVWFVHFMKDTFGINIYWTLN</sequence>